<gene>
    <name evidence="1" type="ORF">A6E01_20440</name>
</gene>
<sequence>MYLTLIQITDGTEDLSRVEGMVNLTQGRHYELVGGCIHDDFGVKQPLLVSPRPGESVCDYRLSINGLQKCSAYFVMRGLSTSPQIIPLHS</sequence>
<dbReference type="KEGG" id="vbr:A6E01_20440"/>
<dbReference type="AlphaFoldDB" id="A0AAN1CV15"/>
<evidence type="ECO:0000313" key="2">
    <source>
        <dbReference type="Proteomes" id="UP000092018"/>
    </source>
</evidence>
<geneLocation type="plasmid" evidence="1 2">
    <name>unnamed1</name>
</geneLocation>
<proteinExistence type="predicted"/>
<dbReference type="RefSeq" id="WP_065211343.1">
    <property type="nucleotide sequence ID" value="NZ_CP016179.1"/>
</dbReference>
<name>A0AAN1CV15_9VIBR</name>
<dbReference type="Proteomes" id="UP000092018">
    <property type="component" value="Plasmid unnamed1"/>
</dbReference>
<keyword evidence="1" id="KW-0614">Plasmid</keyword>
<reference evidence="1 2" key="1">
    <citation type="submission" date="2016-06" db="EMBL/GenBank/DDBJ databases">
        <title>Adaptive Radiation by Waves of Gene Transfer Leads to Fine-Scale Resource Partitioning in Marine Microbes.</title>
        <authorList>
            <person name="Hehemann J.-H."/>
            <person name="Arevalo P."/>
            <person name="Datta M.S."/>
            <person name="Yu X."/>
            <person name="Corzett C."/>
            <person name="Henschel A."/>
            <person name="Preheim S.P."/>
            <person name="Timberlake S."/>
            <person name="Alm E.J."/>
            <person name="Polz M.F."/>
        </authorList>
    </citation>
    <scope>NUCLEOTIDE SEQUENCE [LARGE SCALE GENOMIC DNA]</scope>
    <source>
        <strain evidence="1 2">FF50</strain>
        <plasmid evidence="1 2">unnamed1</plasmid>
    </source>
</reference>
<protein>
    <submittedName>
        <fullName evidence="1">Uncharacterized protein</fullName>
    </submittedName>
</protein>
<dbReference type="EMBL" id="CP016179">
    <property type="protein sequence ID" value="ANO35584.1"/>
    <property type="molecule type" value="Genomic_DNA"/>
</dbReference>
<accession>A0AAN1CV15</accession>
<organism evidence="1 2">
    <name type="scientific">Vibrio breoganii</name>
    <dbReference type="NCBI Taxonomy" id="553239"/>
    <lineage>
        <taxon>Bacteria</taxon>
        <taxon>Pseudomonadati</taxon>
        <taxon>Pseudomonadota</taxon>
        <taxon>Gammaproteobacteria</taxon>
        <taxon>Vibrionales</taxon>
        <taxon>Vibrionaceae</taxon>
        <taxon>Vibrio</taxon>
    </lineage>
</organism>
<evidence type="ECO:0000313" key="1">
    <source>
        <dbReference type="EMBL" id="ANO35584.1"/>
    </source>
</evidence>